<evidence type="ECO:0000256" key="8">
    <source>
        <dbReference type="SAM" id="SignalP"/>
    </source>
</evidence>
<evidence type="ECO:0000313" key="9">
    <source>
        <dbReference type="EMBL" id="KAK3778809.1"/>
    </source>
</evidence>
<feature type="transmembrane region" description="Helical" evidence="7">
    <location>
        <begin position="835"/>
        <end position="855"/>
    </location>
</feature>
<dbReference type="Gene3D" id="1.20.1730.10">
    <property type="entry name" value="Sodium/glucose cotransporter"/>
    <property type="match status" value="1"/>
</dbReference>
<feature type="chain" id="PRO_5041943382" evidence="8">
    <location>
        <begin position="27"/>
        <end position="924"/>
    </location>
</feature>
<evidence type="ECO:0000256" key="3">
    <source>
        <dbReference type="ARBA" id="ARBA00022448"/>
    </source>
</evidence>
<feature type="transmembrane region" description="Helical" evidence="7">
    <location>
        <begin position="683"/>
        <end position="702"/>
    </location>
</feature>
<evidence type="ECO:0000256" key="5">
    <source>
        <dbReference type="ARBA" id="ARBA00022989"/>
    </source>
</evidence>
<name>A0AAE0ZZY8_9GAST</name>
<evidence type="ECO:0000313" key="10">
    <source>
        <dbReference type="Proteomes" id="UP001283361"/>
    </source>
</evidence>
<comment type="similarity">
    <text evidence="2">Belongs to the sodium:solute symporter (SSF) (TC 2.A.21) family.</text>
</comment>
<dbReference type="Proteomes" id="UP001283361">
    <property type="component" value="Unassembled WGS sequence"/>
</dbReference>
<feature type="transmembrane region" description="Helical" evidence="7">
    <location>
        <begin position="722"/>
        <end position="743"/>
    </location>
</feature>
<feature type="transmembrane region" description="Helical" evidence="7">
    <location>
        <begin position="653"/>
        <end position="676"/>
    </location>
</feature>
<protein>
    <submittedName>
        <fullName evidence="9">Uncharacterized protein</fullName>
    </submittedName>
</protein>
<accession>A0AAE0ZZY8</accession>
<dbReference type="PROSITE" id="PS50283">
    <property type="entry name" value="NA_SOLUT_SYMP_3"/>
    <property type="match status" value="1"/>
</dbReference>
<dbReference type="GO" id="GO:0015204">
    <property type="term" value="F:urea transmembrane transporter activity"/>
    <property type="evidence" value="ECO:0007669"/>
    <property type="project" value="InterPro"/>
</dbReference>
<keyword evidence="8" id="KW-0732">Signal</keyword>
<dbReference type="PANTHER" id="PTHR46154:SF4">
    <property type="entry name" value="UREA ACTIVE TRANSPORTER"/>
    <property type="match status" value="1"/>
</dbReference>
<evidence type="ECO:0000256" key="4">
    <source>
        <dbReference type="ARBA" id="ARBA00022692"/>
    </source>
</evidence>
<feature type="transmembrane region" description="Helical" evidence="7">
    <location>
        <begin position="68"/>
        <end position="85"/>
    </location>
</feature>
<feature type="transmembrane region" description="Helical" evidence="7">
    <location>
        <begin position="244"/>
        <end position="264"/>
    </location>
</feature>
<dbReference type="EMBL" id="JAWDGP010002895">
    <property type="protein sequence ID" value="KAK3778809.1"/>
    <property type="molecule type" value="Genomic_DNA"/>
</dbReference>
<evidence type="ECO:0000256" key="1">
    <source>
        <dbReference type="ARBA" id="ARBA00004141"/>
    </source>
</evidence>
<feature type="transmembrane region" description="Helical" evidence="7">
    <location>
        <begin position="801"/>
        <end position="823"/>
    </location>
</feature>
<proteinExistence type="inferred from homology"/>
<dbReference type="PANTHER" id="PTHR46154">
    <property type="match status" value="1"/>
</dbReference>
<feature type="transmembrane region" description="Helical" evidence="7">
    <location>
        <begin position="447"/>
        <end position="472"/>
    </location>
</feature>
<evidence type="ECO:0000256" key="6">
    <source>
        <dbReference type="ARBA" id="ARBA00023136"/>
    </source>
</evidence>
<reference evidence="9" key="1">
    <citation type="journal article" date="2023" name="G3 (Bethesda)">
        <title>A reference genome for the long-term kleptoplast-retaining sea slug Elysia crispata morphotype clarki.</title>
        <authorList>
            <person name="Eastman K.E."/>
            <person name="Pendleton A.L."/>
            <person name="Shaikh M.A."/>
            <person name="Suttiyut T."/>
            <person name="Ogas R."/>
            <person name="Tomko P."/>
            <person name="Gavelis G."/>
            <person name="Widhalm J.R."/>
            <person name="Wisecaver J.H."/>
        </authorList>
    </citation>
    <scope>NUCLEOTIDE SEQUENCE</scope>
    <source>
        <strain evidence="9">ECLA1</strain>
    </source>
</reference>
<comment type="caution">
    <text evidence="9">The sequence shown here is derived from an EMBL/GenBank/DDBJ whole genome shotgun (WGS) entry which is preliminary data.</text>
</comment>
<feature type="transmembrane region" description="Helical" evidence="7">
    <location>
        <begin position="408"/>
        <end position="427"/>
    </location>
</feature>
<dbReference type="GO" id="GO:0005886">
    <property type="term" value="C:plasma membrane"/>
    <property type="evidence" value="ECO:0007669"/>
    <property type="project" value="TreeGrafter"/>
</dbReference>
<sequence length="924" mass="100801">MAFCLDRSLLTFAAAIIVVAVAGVRAQVTERTDLDTSTAFNQSGCPVKLSSPTANIGVSPVLTREKTALLMLVGFGGFSIILALVHNAIRKHVFHDEHNLDTTFDAGGNVSLSLTAVTVASQLFWPGDILHSATLTTKGTNNIAFNRSFAYSDSKLSIPLTSLYMSYDCCGGREIQATRDPPPTPSPAPPLHGPDCLLLRRRYPLTPHSRAGLIELFSGSISSLRSSVQALCAFKLGNGIAGTYWYAVGIMFNIFVFPVMSVQFKTKAPGAKTYLQIIKARFGKYTHTVFCFFAIITNLVITIGVLLAGKATIQSLTENASDEFSVLIMAALFGSYSLIGGLGTTFYVSYFNACLVFILFIVFVVKILHNTDSEFDTIGNMEKMYESISCIKGPDDNVNNSYLTFRSWGAFMFGIIEIFVSSAVTYCDQASWQSRIAAKPIQGVWGFILAGFIWFSIPNVMATTTGMAYLALSHANGTHLLTADQIDQGLVTPLIAEKVLGSAGGILILTMGAMALMSTGSGEVMGLSSVIVYDIYQTYIKPFRDNLEPHHCVLCGKTRKGLEKSMNNAHADGSDLCSCAVATNCSICAEDMAQAQRSTQYYQKQPYKCQTHGRYREYMDFLFSFKNWCIVWVTVSMVPLGLVVFSSGIDLNWIFYSGATVTIPCFPPVVLSIIWVKATGKGLIAGSISGLVCGVTAALVTATTYPGGLYNFLDNTVQDYTILAGNVVGFVVSLSVCIVGSLLTHKIKGPADEEFEWMKMYDIDNPLQPWEILYREDFKGMDYEERPSAEQMNKVFHKAKITAYVAGGCSIFLFAVFIPSIMVSFPDMGFTNFTVWINFTQGWAIVMAIVVVVLPPVEEIMRIVKQCRKNRDPRDALYKNGVPSEDKGDAVLIKSNSAPEAHEMIVKDGGDYASSNSDVLPVAV</sequence>
<dbReference type="InterPro" id="IPR031155">
    <property type="entry name" value="DUR"/>
</dbReference>
<organism evidence="9 10">
    <name type="scientific">Elysia crispata</name>
    <name type="common">lettuce slug</name>
    <dbReference type="NCBI Taxonomy" id="231223"/>
    <lineage>
        <taxon>Eukaryota</taxon>
        <taxon>Metazoa</taxon>
        <taxon>Spiralia</taxon>
        <taxon>Lophotrochozoa</taxon>
        <taxon>Mollusca</taxon>
        <taxon>Gastropoda</taxon>
        <taxon>Heterobranchia</taxon>
        <taxon>Euthyneura</taxon>
        <taxon>Panpulmonata</taxon>
        <taxon>Sacoglossa</taxon>
        <taxon>Placobranchoidea</taxon>
        <taxon>Plakobranchidae</taxon>
        <taxon>Elysia</taxon>
    </lineage>
</organism>
<keyword evidence="10" id="KW-1185">Reference proteome</keyword>
<gene>
    <name evidence="9" type="ORF">RRG08_013077</name>
</gene>
<keyword evidence="3" id="KW-0813">Transport</keyword>
<keyword evidence="4 7" id="KW-0812">Transmembrane</keyword>
<evidence type="ECO:0000256" key="2">
    <source>
        <dbReference type="ARBA" id="ARBA00006434"/>
    </source>
</evidence>
<feature type="transmembrane region" description="Helical" evidence="7">
    <location>
        <begin position="285"/>
        <end position="309"/>
    </location>
</feature>
<feature type="transmembrane region" description="Helical" evidence="7">
    <location>
        <begin position="628"/>
        <end position="647"/>
    </location>
</feature>
<dbReference type="InterPro" id="IPR001734">
    <property type="entry name" value="Na/solute_symporter"/>
</dbReference>
<keyword evidence="6 7" id="KW-0472">Membrane</keyword>
<dbReference type="AlphaFoldDB" id="A0AAE0ZZY8"/>
<feature type="transmembrane region" description="Helical" evidence="7">
    <location>
        <begin position="350"/>
        <end position="368"/>
    </location>
</feature>
<dbReference type="Pfam" id="PF00474">
    <property type="entry name" value="SSF"/>
    <property type="match status" value="1"/>
</dbReference>
<comment type="subcellular location">
    <subcellularLocation>
        <location evidence="1">Membrane</location>
        <topology evidence="1">Multi-pass membrane protein</topology>
    </subcellularLocation>
</comment>
<dbReference type="InterPro" id="IPR038377">
    <property type="entry name" value="Na/Glc_symporter_sf"/>
</dbReference>
<evidence type="ECO:0000256" key="7">
    <source>
        <dbReference type="SAM" id="Phobius"/>
    </source>
</evidence>
<feature type="transmembrane region" description="Helical" evidence="7">
    <location>
        <begin position="324"/>
        <end position="343"/>
    </location>
</feature>
<feature type="signal peptide" evidence="8">
    <location>
        <begin position="1"/>
        <end position="26"/>
    </location>
</feature>
<keyword evidence="5 7" id="KW-1133">Transmembrane helix</keyword>